<organism evidence="3 4">
    <name type="scientific">Potamilus streckersoni</name>
    <dbReference type="NCBI Taxonomy" id="2493646"/>
    <lineage>
        <taxon>Eukaryota</taxon>
        <taxon>Metazoa</taxon>
        <taxon>Spiralia</taxon>
        <taxon>Lophotrochozoa</taxon>
        <taxon>Mollusca</taxon>
        <taxon>Bivalvia</taxon>
        <taxon>Autobranchia</taxon>
        <taxon>Heteroconchia</taxon>
        <taxon>Palaeoheterodonta</taxon>
        <taxon>Unionida</taxon>
        <taxon>Unionoidea</taxon>
        <taxon>Unionidae</taxon>
        <taxon>Ambleminae</taxon>
        <taxon>Lampsilini</taxon>
        <taxon>Potamilus</taxon>
    </lineage>
</organism>
<feature type="chain" id="PRO_5042294607" evidence="2">
    <location>
        <begin position="23"/>
        <end position="130"/>
    </location>
</feature>
<proteinExistence type="predicted"/>
<keyword evidence="2" id="KW-0732">Signal</keyword>
<evidence type="ECO:0000256" key="2">
    <source>
        <dbReference type="SAM" id="SignalP"/>
    </source>
</evidence>
<sequence>MMKFIGLTAVILLVIVLKDVLSFCPKSGCPCGKFCVDKNRKWCNSNDRKCFCRKGCLEYDHLMRLGESKTIYCRECYCQKQLSDGIPVCDRNMACTPDNLTINIDYPNSDDKSPNCKDDSEYSTEIRDFD</sequence>
<name>A0AAE0TDN4_9BIVA</name>
<comment type="caution">
    <text evidence="3">The sequence shown here is derived from an EMBL/GenBank/DDBJ whole genome shotgun (WGS) entry which is preliminary data.</text>
</comment>
<reference evidence="3" key="2">
    <citation type="journal article" date="2021" name="Genome Biol. Evol.">
        <title>Developing a high-quality reference genome for a parasitic bivalve with doubly uniparental inheritance (Bivalvia: Unionida).</title>
        <authorList>
            <person name="Smith C.H."/>
        </authorList>
    </citation>
    <scope>NUCLEOTIDE SEQUENCE</scope>
    <source>
        <strain evidence="3">CHS0354</strain>
        <tissue evidence="3">Mantle</tissue>
    </source>
</reference>
<dbReference type="EMBL" id="JAEAOA010001875">
    <property type="protein sequence ID" value="KAK3607808.1"/>
    <property type="molecule type" value="Genomic_DNA"/>
</dbReference>
<feature type="region of interest" description="Disordered" evidence="1">
    <location>
        <begin position="106"/>
        <end position="130"/>
    </location>
</feature>
<dbReference type="AlphaFoldDB" id="A0AAE0TDN4"/>
<evidence type="ECO:0000256" key="1">
    <source>
        <dbReference type="SAM" id="MobiDB-lite"/>
    </source>
</evidence>
<evidence type="ECO:0000313" key="4">
    <source>
        <dbReference type="Proteomes" id="UP001195483"/>
    </source>
</evidence>
<feature type="signal peptide" evidence="2">
    <location>
        <begin position="1"/>
        <end position="22"/>
    </location>
</feature>
<feature type="compositionally biased region" description="Basic and acidic residues" evidence="1">
    <location>
        <begin position="109"/>
        <end position="130"/>
    </location>
</feature>
<dbReference type="Proteomes" id="UP001195483">
    <property type="component" value="Unassembled WGS sequence"/>
</dbReference>
<reference evidence="3" key="1">
    <citation type="journal article" date="2021" name="Genome Biol. Evol.">
        <title>A High-Quality Reference Genome for a Parasitic Bivalve with Doubly Uniparental Inheritance (Bivalvia: Unionida).</title>
        <authorList>
            <person name="Smith C.H."/>
        </authorList>
    </citation>
    <scope>NUCLEOTIDE SEQUENCE</scope>
    <source>
        <strain evidence="3">CHS0354</strain>
    </source>
</reference>
<reference evidence="3" key="3">
    <citation type="submission" date="2023-05" db="EMBL/GenBank/DDBJ databases">
        <authorList>
            <person name="Smith C.H."/>
        </authorList>
    </citation>
    <scope>NUCLEOTIDE SEQUENCE</scope>
    <source>
        <strain evidence="3">CHS0354</strain>
        <tissue evidence="3">Mantle</tissue>
    </source>
</reference>
<evidence type="ECO:0000313" key="3">
    <source>
        <dbReference type="EMBL" id="KAK3607808.1"/>
    </source>
</evidence>
<accession>A0AAE0TDN4</accession>
<keyword evidence="4" id="KW-1185">Reference proteome</keyword>
<gene>
    <name evidence="3" type="ORF">CHS0354_031309</name>
</gene>
<protein>
    <submittedName>
        <fullName evidence="3">Uncharacterized protein</fullName>
    </submittedName>
</protein>